<comment type="caution">
    <text evidence="9">The sequence shown here is derived from an EMBL/GenBank/DDBJ whole genome shotgun (WGS) entry which is preliminary data.</text>
</comment>
<feature type="transmembrane region" description="Helical" evidence="7">
    <location>
        <begin position="42"/>
        <end position="63"/>
    </location>
</feature>
<keyword evidence="6" id="KW-0813">Transport</keyword>
<reference evidence="9 10" key="1">
    <citation type="submission" date="2024-08" db="EMBL/GenBank/DDBJ databases">
        <title>Whole-genome sequencing of halo(alkali)philic microorganisms from hypersaline lakes.</title>
        <authorList>
            <person name="Sorokin D.Y."/>
            <person name="Merkel A.Y."/>
            <person name="Messina E."/>
            <person name="Yakimov M."/>
        </authorList>
    </citation>
    <scope>NUCLEOTIDE SEQUENCE [LARGE SCALE GENOMIC DNA]</scope>
    <source>
        <strain evidence="9 10">AB-hyl4</strain>
    </source>
</reference>
<evidence type="ECO:0000256" key="2">
    <source>
        <dbReference type="ARBA" id="ARBA00022475"/>
    </source>
</evidence>
<evidence type="ECO:0000256" key="3">
    <source>
        <dbReference type="ARBA" id="ARBA00022692"/>
    </source>
</evidence>
<feature type="domain" description="MotA/TolQ/ExbB proton channel" evidence="8">
    <location>
        <begin position="113"/>
        <end position="190"/>
    </location>
</feature>
<keyword evidence="5 7" id="KW-0472">Membrane</keyword>
<evidence type="ECO:0000256" key="1">
    <source>
        <dbReference type="ARBA" id="ARBA00004651"/>
    </source>
</evidence>
<feature type="transmembrane region" description="Helical" evidence="7">
    <location>
        <begin position="69"/>
        <end position="90"/>
    </location>
</feature>
<dbReference type="Pfam" id="PF01618">
    <property type="entry name" value="MotA_ExbB"/>
    <property type="match status" value="1"/>
</dbReference>
<keyword evidence="10" id="KW-1185">Reference proteome</keyword>
<feature type="transmembrane region" description="Helical" evidence="7">
    <location>
        <begin position="165"/>
        <end position="184"/>
    </location>
</feature>
<dbReference type="Proteomes" id="UP001575105">
    <property type="component" value="Unassembled WGS sequence"/>
</dbReference>
<comment type="subcellular location">
    <subcellularLocation>
        <location evidence="1">Cell membrane</location>
        <topology evidence="1">Multi-pass membrane protein</topology>
    </subcellularLocation>
    <subcellularLocation>
        <location evidence="6">Membrane</location>
        <topology evidence="6">Multi-pass membrane protein</topology>
    </subcellularLocation>
</comment>
<sequence length="227" mass="24237">MHCTECHHSLADTHASRCSACGRPFSADDPTTYLPTERTMHWLHVPVGLTIIVALVVGLVLLAGDARPFLNPIAMLWVIGVLLGGLWLSFGPRAILNAMAVAITLPREIDRDSCVAHLLVFARAYQLAWAGGLIGLLWGLITIFANLDDPSIIGPGLSVTMSPVLYGALLAELVFAPIQQAIASRSGQSALHFSTLVVPHRSMQGLALAVVFAILATCLMFMLAHLG</sequence>
<feature type="transmembrane region" description="Helical" evidence="7">
    <location>
        <begin position="205"/>
        <end position="226"/>
    </location>
</feature>
<keyword evidence="4 7" id="KW-1133">Transmembrane helix</keyword>
<feature type="transmembrane region" description="Helical" evidence="7">
    <location>
        <begin position="127"/>
        <end position="145"/>
    </location>
</feature>
<evidence type="ECO:0000259" key="8">
    <source>
        <dbReference type="Pfam" id="PF01618"/>
    </source>
</evidence>
<proteinExistence type="inferred from homology"/>
<organism evidence="9 10">
    <name type="scientific">Natronomicrosphaera hydrolytica</name>
    <dbReference type="NCBI Taxonomy" id="3242702"/>
    <lineage>
        <taxon>Bacteria</taxon>
        <taxon>Pseudomonadati</taxon>
        <taxon>Planctomycetota</taxon>
        <taxon>Phycisphaerae</taxon>
        <taxon>Phycisphaerales</taxon>
        <taxon>Phycisphaeraceae</taxon>
        <taxon>Natronomicrosphaera</taxon>
    </lineage>
</organism>
<evidence type="ECO:0000313" key="10">
    <source>
        <dbReference type="Proteomes" id="UP001575105"/>
    </source>
</evidence>
<evidence type="ECO:0000256" key="7">
    <source>
        <dbReference type="SAM" id="Phobius"/>
    </source>
</evidence>
<dbReference type="EMBL" id="JBGUBD010000014">
    <property type="protein sequence ID" value="MFA9480001.1"/>
    <property type="molecule type" value="Genomic_DNA"/>
</dbReference>
<dbReference type="RefSeq" id="WP_425346927.1">
    <property type="nucleotide sequence ID" value="NZ_JBGUBD010000014.1"/>
</dbReference>
<keyword evidence="6" id="KW-0653">Protein transport</keyword>
<evidence type="ECO:0000256" key="6">
    <source>
        <dbReference type="RuleBase" id="RU004057"/>
    </source>
</evidence>
<gene>
    <name evidence="9" type="ORF">ACERK3_17110</name>
</gene>
<dbReference type="InterPro" id="IPR002898">
    <property type="entry name" value="MotA_ExbB_proton_chnl"/>
</dbReference>
<accession>A0ABV4U8T0</accession>
<evidence type="ECO:0000256" key="5">
    <source>
        <dbReference type="ARBA" id="ARBA00023136"/>
    </source>
</evidence>
<evidence type="ECO:0000313" key="9">
    <source>
        <dbReference type="EMBL" id="MFA9480001.1"/>
    </source>
</evidence>
<protein>
    <submittedName>
        <fullName evidence="9">MotA/TolQ/ExbB proton channel family protein</fullName>
    </submittedName>
</protein>
<evidence type="ECO:0000256" key="4">
    <source>
        <dbReference type="ARBA" id="ARBA00022989"/>
    </source>
</evidence>
<name>A0ABV4U8T0_9BACT</name>
<keyword evidence="2" id="KW-1003">Cell membrane</keyword>
<keyword evidence="3 7" id="KW-0812">Transmembrane</keyword>
<comment type="similarity">
    <text evidence="6">Belongs to the exbB/tolQ family.</text>
</comment>